<organism evidence="1 2">
    <name type="scientific">Moraxella nonliquefaciens</name>
    <dbReference type="NCBI Taxonomy" id="478"/>
    <lineage>
        <taxon>Bacteria</taxon>
        <taxon>Pseudomonadati</taxon>
        <taxon>Pseudomonadota</taxon>
        <taxon>Gammaproteobacteria</taxon>
        <taxon>Moraxellales</taxon>
        <taxon>Moraxellaceae</taxon>
        <taxon>Moraxella</taxon>
    </lineage>
</organism>
<name>A0A1B8QKP1_MORNO</name>
<proteinExistence type="predicted"/>
<gene>
    <name evidence="1" type="ORF">A7456_03145</name>
</gene>
<evidence type="ECO:0000313" key="2">
    <source>
        <dbReference type="Proteomes" id="UP000092575"/>
    </source>
</evidence>
<dbReference type="STRING" id="478.A7456_03145"/>
<comment type="caution">
    <text evidence="1">The sequence shown here is derived from an EMBL/GenBank/DDBJ whole genome shotgun (WGS) entry which is preliminary data.</text>
</comment>
<evidence type="ECO:0000313" key="1">
    <source>
        <dbReference type="EMBL" id="OBX84073.1"/>
    </source>
</evidence>
<dbReference type="Proteomes" id="UP000092575">
    <property type="component" value="Unassembled WGS sequence"/>
</dbReference>
<dbReference type="EMBL" id="LXTW01000023">
    <property type="protein sequence ID" value="OBX84073.1"/>
    <property type="molecule type" value="Genomic_DNA"/>
</dbReference>
<sequence>MTDGISPIKIMIVHDNKNTTNPTNDTLFAKSAITTNWVVIINQITKASTHQNCMVMTNAHHNIPNTITHPTMTH</sequence>
<reference evidence="1 2" key="1">
    <citation type="submission" date="2016-05" db="EMBL/GenBank/DDBJ databases">
        <title>Draft genome sequence of Moraxella nonliquefaciens CCUG 348T.</title>
        <authorList>
            <person name="Salva-Serra F."/>
            <person name="Engstrom-Jakobsson H."/>
            <person name="Thorell K."/>
            <person name="Gonzales-Siles L."/>
            <person name="Karlsson R."/>
            <person name="Boulund F."/>
            <person name="Engstrand L."/>
            <person name="Kristiansson E."/>
            <person name="Moore E."/>
        </authorList>
    </citation>
    <scope>NUCLEOTIDE SEQUENCE [LARGE SCALE GENOMIC DNA]</scope>
    <source>
        <strain evidence="1 2">CCUG 348</strain>
    </source>
</reference>
<protein>
    <submittedName>
        <fullName evidence="1">Uncharacterized protein</fullName>
    </submittedName>
</protein>
<accession>A0A1B8QKP1</accession>
<dbReference type="AlphaFoldDB" id="A0A1B8QKP1"/>